<sequence>MAGSDATFVARPGLVLVEEAIEALLADVQPIAGTEQLALIDAVGRVLAEDVIAAVDVPPADNSAMDGYACSHGDAGSAGLRISQRIPAGAAPAPLEAGTVARIFTGAEIPPGADTVVMQEQAEVVEGRVSFTVRPEAGENVRPRGQDIRAGALVVAAGTRLQPADLGVLASTGVGNVTVTRPLRVALLCTGDELVEPGSALKSGQIYNSNRYLLAGLLRQLGIQVLDLGSVADTAEATRAALADAARQADCIISTGGVSVGDEDHVKGAVESLGQLRLWRLRIKPGKPLAYGRVGQVPFFGLPGNPASALVTFCLLARPYLLRLQGAVVEPPLMLQVPAGFARPVPGGRQEYLRARLEAGRACPFSNQSSGVLSSASWAQGLVVVPPDTRIAEGDLVGFIPFSELLG</sequence>
<dbReference type="NCBIfam" id="TIGR00177">
    <property type="entry name" value="molyb_syn"/>
    <property type="match status" value="1"/>
</dbReference>
<comment type="catalytic activity">
    <reaction evidence="5">
        <text>adenylyl-molybdopterin + molybdate = Mo-molybdopterin + AMP + H(+)</text>
        <dbReference type="Rhea" id="RHEA:35047"/>
        <dbReference type="ChEBI" id="CHEBI:15378"/>
        <dbReference type="ChEBI" id="CHEBI:36264"/>
        <dbReference type="ChEBI" id="CHEBI:62727"/>
        <dbReference type="ChEBI" id="CHEBI:71302"/>
        <dbReference type="ChEBI" id="CHEBI:456215"/>
        <dbReference type="EC" id="2.10.1.1"/>
    </reaction>
</comment>
<keyword evidence="9" id="KW-1185">Reference proteome</keyword>
<dbReference type="InterPro" id="IPR036688">
    <property type="entry name" value="MoeA_C_domain_IV_sf"/>
</dbReference>
<gene>
    <name evidence="8" type="ORF">KDW95_17705</name>
</gene>
<dbReference type="InterPro" id="IPR005111">
    <property type="entry name" value="MoeA_C_domain_IV"/>
</dbReference>
<dbReference type="InterPro" id="IPR005110">
    <property type="entry name" value="MoeA_linker/N"/>
</dbReference>
<keyword evidence="6" id="KW-0808">Transferase</keyword>
<dbReference type="SMART" id="SM00852">
    <property type="entry name" value="MoCF_biosynth"/>
    <property type="match status" value="1"/>
</dbReference>
<keyword evidence="4 6" id="KW-0501">Molybdenum cofactor biosynthesis</keyword>
<evidence type="ECO:0000313" key="9">
    <source>
        <dbReference type="Proteomes" id="UP001058461"/>
    </source>
</evidence>
<evidence type="ECO:0000256" key="6">
    <source>
        <dbReference type="RuleBase" id="RU365090"/>
    </source>
</evidence>
<evidence type="ECO:0000256" key="3">
    <source>
        <dbReference type="ARBA" id="ARBA00010763"/>
    </source>
</evidence>
<evidence type="ECO:0000256" key="5">
    <source>
        <dbReference type="ARBA" id="ARBA00047317"/>
    </source>
</evidence>
<accession>A0ABY5HGY5</accession>
<organism evidence="8 9">
    <name type="scientific">Marinobacterium rhizophilum</name>
    <dbReference type="NCBI Taxonomy" id="420402"/>
    <lineage>
        <taxon>Bacteria</taxon>
        <taxon>Pseudomonadati</taxon>
        <taxon>Pseudomonadota</taxon>
        <taxon>Gammaproteobacteria</taxon>
        <taxon>Oceanospirillales</taxon>
        <taxon>Oceanospirillaceae</taxon>
        <taxon>Marinobacterium</taxon>
    </lineage>
</organism>
<comment type="cofactor">
    <cofactor evidence="6">
        <name>Mg(2+)</name>
        <dbReference type="ChEBI" id="CHEBI:18420"/>
    </cofactor>
</comment>
<dbReference type="Gene3D" id="2.40.340.10">
    <property type="entry name" value="MoeA, C-terminal, domain IV"/>
    <property type="match status" value="1"/>
</dbReference>
<evidence type="ECO:0000256" key="4">
    <source>
        <dbReference type="ARBA" id="ARBA00023150"/>
    </source>
</evidence>
<dbReference type="Pfam" id="PF00994">
    <property type="entry name" value="MoCF_biosynth"/>
    <property type="match status" value="1"/>
</dbReference>
<dbReference type="PANTHER" id="PTHR10192">
    <property type="entry name" value="MOLYBDOPTERIN BIOSYNTHESIS PROTEIN"/>
    <property type="match status" value="1"/>
</dbReference>
<keyword evidence="6" id="KW-0500">Molybdenum</keyword>
<evidence type="ECO:0000256" key="2">
    <source>
        <dbReference type="ARBA" id="ARBA00005046"/>
    </source>
</evidence>
<dbReference type="Pfam" id="PF03454">
    <property type="entry name" value="MoeA_C"/>
    <property type="match status" value="1"/>
</dbReference>
<dbReference type="SUPFAM" id="SSF63882">
    <property type="entry name" value="MoeA N-terminal region -like"/>
    <property type="match status" value="1"/>
</dbReference>
<dbReference type="CDD" id="cd00887">
    <property type="entry name" value="MoeA"/>
    <property type="match status" value="1"/>
</dbReference>
<proteinExistence type="inferred from homology"/>
<dbReference type="SUPFAM" id="SSF53218">
    <property type="entry name" value="Molybdenum cofactor biosynthesis proteins"/>
    <property type="match status" value="1"/>
</dbReference>
<dbReference type="InterPro" id="IPR001453">
    <property type="entry name" value="MoaB/Mog_dom"/>
</dbReference>
<dbReference type="EC" id="2.10.1.1" evidence="6"/>
<dbReference type="RefSeq" id="WP_255853128.1">
    <property type="nucleotide sequence ID" value="NZ_CP073347.1"/>
</dbReference>
<evidence type="ECO:0000256" key="1">
    <source>
        <dbReference type="ARBA" id="ARBA00002901"/>
    </source>
</evidence>
<dbReference type="InterPro" id="IPR038987">
    <property type="entry name" value="MoeA-like"/>
</dbReference>
<dbReference type="PANTHER" id="PTHR10192:SF5">
    <property type="entry name" value="GEPHYRIN"/>
    <property type="match status" value="1"/>
</dbReference>
<comment type="similarity">
    <text evidence="3 6">Belongs to the MoeA family.</text>
</comment>
<feature type="domain" description="MoaB/Mog" evidence="7">
    <location>
        <begin position="186"/>
        <end position="323"/>
    </location>
</feature>
<dbReference type="Pfam" id="PF03453">
    <property type="entry name" value="MoeA_N"/>
    <property type="match status" value="1"/>
</dbReference>
<comment type="function">
    <text evidence="1 6">Catalyzes the insertion of molybdate into adenylated molybdopterin with the concomitant release of AMP.</text>
</comment>
<dbReference type="Proteomes" id="UP001058461">
    <property type="component" value="Chromosome"/>
</dbReference>
<dbReference type="EMBL" id="CP073347">
    <property type="protein sequence ID" value="UTW11092.1"/>
    <property type="molecule type" value="Genomic_DNA"/>
</dbReference>
<protein>
    <recommendedName>
        <fullName evidence="6">Molybdopterin molybdenumtransferase</fullName>
        <ecNumber evidence="6">2.10.1.1</ecNumber>
    </recommendedName>
</protein>
<dbReference type="Gene3D" id="3.90.105.10">
    <property type="entry name" value="Molybdopterin biosynthesis moea protein, domain 2"/>
    <property type="match status" value="1"/>
</dbReference>
<dbReference type="SUPFAM" id="SSF63867">
    <property type="entry name" value="MoeA C-terminal domain-like"/>
    <property type="match status" value="1"/>
</dbReference>
<keyword evidence="6" id="KW-0479">Metal-binding</keyword>
<dbReference type="InterPro" id="IPR036425">
    <property type="entry name" value="MoaB/Mog-like_dom_sf"/>
</dbReference>
<name>A0ABY5HGY5_9GAMM</name>
<reference evidence="8" key="1">
    <citation type="submission" date="2021-04" db="EMBL/GenBank/DDBJ databases">
        <title>Oceanospirillales bacteria with DddD are important DMSP degraders in coastal seawater.</title>
        <authorList>
            <person name="Liu J."/>
        </authorList>
    </citation>
    <scope>NUCLEOTIDE SEQUENCE</scope>
    <source>
        <strain evidence="8">D13-1</strain>
    </source>
</reference>
<dbReference type="NCBIfam" id="NF045515">
    <property type="entry name" value="Glp_gephyrin"/>
    <property type="match status" value="1"/>
</dbReference>
<comment type="pathway">
    <text evidence="2 6">Cofactor biosynthesis; molybdopterin biosynthesis.</text>
</comment>
<evidence type="ECO:0000259" key="7">
    <source>
        <dbReference type="SMART" id="SM00852"/>
    </source>
</evidence>
<dbReference type="Gene3D" id="3.40.980.10">
    <property type="entry name" value="MoaB/Mog-like domain"/>
    <property type="match status" value="1"/>
</dbReference>
<dbReference type="Gene3D" id="2.170.190.11">
    <property type="entry name" value="Molybdopterin biosynthesis moea protein, domain 3"/>
    <property type="match status" value="1"/>
</dbReference>
<dbReference type="InterPro" id="IPR036135">
    <property type="entry name" value="MoeA_linker/N_sf"/>
</dbReference>
<evidence type="ECO:0000313" key="8">
    <source>
        <dbReference type="EMBL" id="UTW11092.1"/>
    </source>
</evidence>
<keyword evidence="6" id="KW-0460">Magnesium</keyword>